<comment type="caution">
    <text evidence="13">The sequence shown here is derived from an EMBL/GenBank/DDBJ whole genome shotgun (WGS) entry which is preliminary data.</text>
</comment>
<protein>
    <recommendedName>
        <fullName evidence="15">Vesicle transport protein USE1</fullName>
    </recommendedName>
</protein>
<dbReference type="GO" id="GO:0005484">
    <property type="term" value="F:SNAP receptor activity"/>
    <property type="evidence" value="ECO:0007669"/>
    <property type="project" value="TreeGrafter"/>
</dbReference>
<keyword evidence="6" id="KW-0931">ER-Golgi transport</keyword>
<name>A0AB34JTA8_PRYPA</name>
<keyword evidence="7" id="KW-0653">Protein transport</keyword>
<keyword evidence="8 12" id="KW-1133">Transmembrane helix</keyword>
<reference evidence="13 14" key="1">
    <citation type="journal article" date="2024" name="Science">
        <title>Giant polyketide synthase enzymes in the biosynthesis of giant marine polyether toxins.</title>
        <authorList>
            <person name="Fallon T.R."/>
            <person name="Shende V.V."/>
            <person name="Wierzbicki I.H."/>
            <person name="Pendleton A.L."/>
            <person name="Watervoot N.F."/>
            <person name="Auber R.P."/>
            <person name="Gonzalez D.J."/>
            <person name="Wisecaver J.H."/>
            <person name="Moore B.S."/>
        </authorList>
    </citation>
    <scope>NUCLEOTIDE SEQUENCE [LARGE SCALE GENOMIC DNA]</scope>
    <source>
        <strain evidence="13 14">12B1</strain>
    </source>
</reference>
<evidence type="ECO:0000256" key="11">
    <source>
        <dbReference type="SAM" id="MobiDB-lite"/>
    </source>
</evidence>
<dbReference type="CDD" id="cd15860">
    <property type="entry name" value="SNARE_USE1"/>
    <property type="match status" value="1"/>
</dbReference>
<feature type="coiled-coil region" evidence="10">
    <location>
        <begin position="159"/>
        <end position="222"/>
    </location>
</feature>
<feature type="compositionally biased region" description="Low complexity" evidence="11">
    <location>
        <begin position="262"/>
        <end position="271"/>
    </location>
</feature>
<keyword evidence="10" id="KW-0175">Coiled coil</keyword>
<keyword evidence="14" id="KW-1185">Reference proteome</keyword>
<dbReference type="PANTHER" id="PTHR13050">
    <property type="entry name" value="USE1-LIKE PROTEIN"/>
    <property type="match status" value="1"/>
</dbReference>
<dbReference type="GO" id="GO:0006890">
    <property type="term" value="P:retrograde vesicle-mediated transport, Golgi to endoplasmic reticulum"/>
    <property type="evidence" value="ECO:0007669"/>
    <property type="project" value="TreeGrafter"/>
</dbReference>
<keyword evidence="9 12" id="KW-0472">Membrane</keyword>
<evidence type="ECO:0000256" key="2">
    <source>
        <dbReference type="ARBA" id="ARBA00007891"/>
    </source>
</evidence>
<evidence type="ECO:0000256" key="5">
    <source>
        <dbReference type="ARBA" id="ARBA00022824"/>
    </source>
</evidence>
<evidence type="ECO:0000256" key="12">
    <source>
        <dbReference type="SAM" id="Phobius"/>
    </source>
</evidence>
<evidence type="ECO:0000256" key="4">
    <source>
        <dbReference type="ARBA" id="ARBA00022692"/>
    </source>
</evidence>
<evidence type="ECO:0000256" key="6">
    <source>
        <dbReference type="ARBA" id="ARBA00022892"/>
    </source>
</evidence>
<evidence type="ECO:0008006" key="15">
    <source>
        <dbReference type="Google" id="ProtNLM"/>
    </source>
</evidence>
<keyword evidence="3" id="KW-0813">Transport</keyword>
<evidence type="ECO:0000256" key="8">
    <source>
        <dbReference type="ARBA" id="ARBA00022989"/>
    </source>
</evidence>
<evidence type="ECO:0000313" key="14">
    <source>
        <dbReference type="Proteomes" id="UP001515480"/>
    </source>
</evidence>
<dbReference type="GO" id="GO:0005789">
    <property type="term" value="C:endoplasmic reticulum membrane"/>
    <property type="evidence" value="ECO:0007669"/>
    <property type="project" value="UniProtKB-SubCell"/>
</dbReference>
<feature type="transmembrane region" description="Helical" evidence="12">
    <location>
        <begin position="404"/>
        <end position="425"/>
    </location>
</feature>
<dbReference type="AlphaFoldDB" id="A0AB34JTA8"/>
<dbReference type="Pfam" id="PF09753">
    <property type="entry name" value="Use1"/>
    <property type="match status" value="2"/>
</dbReference>
<dbReference type="PANTHER" id="PTHR13050:SF7">
    <property type="entry name" value="VESICLE TRANSPORT PROTEIN USE1"/>
    <property type="match status" value="1"/>
</dbReference>
<keyword evidence="4 12" id="KW-0812">Transmembrane</keyword>
<organism evidence="13 14">
    <name type="scientific">Prymnesium parvum</name>
    <name type="common">Toxic golden alga</name>
    <dbReference type="NCBI Taxonomy" id="97485"/>
    <lineage>
        <taxon>Eukaryota</taxon>
        <taxon>Haptista</taxon>
        <taxon>Haptophyta</taxon>
        <taxon>Prymnesiophyceae</taxon>
        <taxon>Prymnesiales</taxon>
        <taxon>Prymnesiaceae</taxon>
        <taxon>Prymnesium</taxon>
    </lineage>
</organism>
<evidence type="ECO:0000256" key="1">
    <source>
        <dbReference type="ARBA" id="ARBA00004163"/>
    </source>
</evidence>
<evidence type="ECO:0000256" key="10">
    <source>
        <dbReference type="SAM" id="Coils"/>
    </source>
</evidence>
<evidence type="ECO:0000256" key="7">
    <source>
        <dbReference type="ARBA" id="ARBA00022927"/>
    </source>
</evidence>
<keyword evidence="5" id="KW-0256">Endoplasmic reticulum</keyword>
<sequence length="444" mass="48522">MRCNRGEGTSPPVCSASVWVVIVMRSSDSTWVGAQPAPPVSPGTRTHLPRTHPQEISRAEWQQVDVVPRVVPRHTRDRTATPAPSGSLLVASPAAPFARRMATHRLRVNMERLLAACERMAASELHEKPARRRYETYLKVLQRYWHELASATHGTDKWLGEYRRKIEHLTDLVDEEKLRSSVPVVAHSRAHDQPHLSRKQANEELSCRLQAANRVQSELRRELVSKLAPAAGSALAATLQRASALPPLPPGAPSAGEERGGEAASDEASGGVRARRKASQENGEAGGAHDGGAAARRGAAAAVHDGGVGARGGVDGRVEEARPAEMDRLHDVQRQLQESLIDETAQMAAELRERSLLARKAIAADCSTLASTDAVIDSNQSAMDTINPRLQEQLKRMKQSSCNVWLMMLVVAILFIVTFFMMKLFPKRKHAPPIQHAAMTPMLP</sequence>
<dbReference type="GO" id="GO:0031201">
    <property type="term" value="C:SNARE complex"/>
    <property type="evidence" value="ECO:0007669"/>
    <property type="project" value="TreeGrafter"/>
</dbReference>
<comment type="subcellular location">
    <subcellularLocation>
        <location evidence="1">Endoplasmic reticulum membrane</location>
        <topology evidence="1">Single-pass type IV membrane protein</topology>
    </subcellularLocation>
</comment>
<accession>A0AB34JTA8</accession>
<comment type="similarity">
    <text evidence="2">Belongs to the USE1 family.</text>
</comment>
<dbReference type="EMBL" id="JBGBPQ010000004">
    <property type="protein sequence ID" value="KAL1524885.1"/>
    <property type="molecule type" value="Genomic_DNA"/>
</dbReference>
<evidence type="ECO:0000256" key="9">
    <source>
        <dbReference type="ARBA" id="ARBA00023136"/>
    </source>
</evidence>
<proteinExistence type="inferred from homology"/>
<evidence type="ECO:0000256" key="3">
    <source>
        <dbReference type="ARBA" id="ARBA00022448"/>
    </source>
</evidence>
<dbReference type="InterPro" id="IPR019150">
    <property type="entry name" value="Vesicle_transport_protein_Use1"/>
</dbReference>
<feature type="compositionally biased region" description="Low complexity" evidence="11">
    <location>
        <begin position="291"/>
        <end position="305"/>
    </location>
</feature>
<gene>
    <name evidence="13" type="ORF">AB1Y20_019764</name>
</gene>
<dbReference type="GO" id="GO:0015031">
    <property type="term" value="P:protein transport"/>
    <property type="evidence" value="ECO:0007669"/>
    <property type="project" value="UniProtKB-KW"/>
</dbReference>
<evidence type="ECO:0000313" key="13">
    <source>
        <dbReference type="EMBL" id="KAL1524885.1"/>
    </source>
</evidence>
<dbReference type="Proteomes" id="UP001515480">
    <property type="component" value="Unassembled WGS sequence"/>
</dbReference>
<feature type="region of interest" description="Disordered" evidence="11">
    <location>
        <begin position="242"/>
        <end position="314"/>
    </location>
</feature>